<reference evidence="1 2" key="1">
    <citation type="submission" date="2011-09" db="EMBL/GenBank/DDBJ databases">
        <authorList>
            <person name="Weinstock G."/>
            <person name="Sodergren E."/>
            <person name="Clifton S."/>
            <person name="Fulton L."/>
            <person name="Fulton B."/>
            <person name="Courtney L."/>
            <person name="Fronick C."/>
            <person name="Harrison M."/>
            <person name="Strong C."/>
            <person name="Farmer C."/>
            <person name="Delahaunty K."/>
            <person name="Markovic C."/>
            <person name="Hall O."/>
            <person name="Minx P."/>
            <person name="Tomlinson C."/>
            <person name="Mitreva M."/>
            <person name="Hou S."/>
            <person name="Chen J."/>
            <person name="Wollam A."/>
            <person name="Pepin K.H."/>
            <person name="Johnson M."/>
            <person name="Bhonagiri V."/>
            <person name="Zhang X."/>
            <person name="Suruliraj S."/>
            <person name="Warren W."/>
            <person name="Chinwalla A."/>
            <person name="Mardis E.R."/>
            <person name="Wilson R.K."/>
        </authorList>
    </citation>
    <scope>NUCLEOTIDE SEQUENCE [LARGE SCALE GENOMIC DNA]</scope>
    <source>
        <strain evidence="1 2">F0439</strain>
    </source>
</reference>
<dbReference type="AlphaFoldDB" id="G9ZQQ1"/>
<evidence type="ECO:0000313" key="1">
    <source>
        <dbReference type="EMBL" id="EHL97152.1"/>
    </source>
</evidence>
<accession>G9ZQQ1</accession>
<dbReference type="Proteomes" id="UP000004625">
    <property type="component" value="Unassembled WGS sequence"/>
</dbReference>
<dbReference type="HOGENOM" id="CLU_3008665_0_0_9"/>
<sequence>MSHGRLTTRHAALFVLEGAVAQELIREWWGGCSIYLEPIARRGRFKNGLLIVGRAS</sequence>
<keyword evidence="2" id="KW-1185">Reference proteome</keyword>
<gene>
    <name evidence="1" type="ORF">HMPREF9103_02059</name>
</gene>
<organism evidence="1 2">
    <name type="scientific">Lentilactobacillus parafarraginis F0439</name>
    <dbReference type="NCBI Taxonomy" id="797515"/>
    <lineage>
        <taxon>Bacteria</taxon>
        <taxon>Bacillati</taxon>
        <taxon>Bacillota</taxon>
        <taxon>Bacilli</taxon>
        <taxon>Lactobacillales</taxon>
        <taxon>Lactobacillaceae</taxon>
        <taxon>Lentilactobacillus</taxon>
    </lineage>
</organism>
<dbReference type="STRING" id="797515.HMPREF9103_02059"/>
<dbReference type="EMBL" id="AGEY01000147">
    <property type="protein sequence ID" value="EHL97152.1"/>
    <property type="molecule type" value="Genomic_DNA"/>
</dbReference>
<evidence type="ECO:0000313" key="2">
    <source>
        <dbReference type="Proteomes" id="UP000004625"/>
    </source>
</evidence>
<protein>
    <submittedName>
        <fullName evidence="1">Uncharacterized protein</fullName>
    </submittedName>
</protein>
<proteinExistence type="predicted"/>
<name>G9ZQQ1_9LACO</name>
<comment type="caution">
    <text evidence="1">The sequence shown here is derived from an EMBL/GenBank/DDBJ whole genome shotgun (WGS) entry which is preliminary data.</text>
</comment>